<accession>A0A6G1Q6K2</accession>
<protein>
    <submittedName>
        <fullName evidence="1">Uncharacterized protein</fullName>
    </submittedName>
</protein>
<proteinExistence type="predicted"/>
<organism evidence="1 2">
    <name type="scientific">Channa argus</name>
    <name type="common">Northern snakehead</name>
    <name type="synonym">Ophicephalus argus</name>
    <dbReference type="NCBI Taxonomy" id="215402"/>
    <lineage>
        <taxon>Eukaryota</taxon>
        <taxon>Metazoa</taxon>
        <taxon>Chordata</taxon>
        <taxon>Craniata</taxon>
        <taxon>Vertebrata</taxon>
        <taxon>Euteleostomi</taxon>
        <taxon>Actinopterygii</taxon>
        <taxon>Neopterygii</taxon>
        <taxon>Teleostei</taxon>
        <taxon>Neoteleostei</taxon>
        <taxon>Acanthomorphata</taxon>
        <taxon>Anabantaria</taxon>
        <taxon>Anabantiformes</taxon>
        <taxon>Channoidei</taxon>
        <taxon>Channidae</taxon>
        <taxon>Channa</taxon>
    </lineage>
</organism>
<reference evidence="2" key="2">
    <citation type="submission" date="2019-02" db="EMBL/GenBank/DDBJ databases">
        <title>Opniocepnalus argus Var Kimnra genome.</title>
        <authorList>
            <person name="Zhou C."/>
            <person name="Xiao S."/>
        </authorList>
    </citation>
    <scope>NUCLEOTIDE SEQUENCE [LARGE SCALE GENOMIC DNA]</scope>
</reference>
<sequence length="57" mass="6669">MSVLAVVWTRPDLKSEYVFFHRDAQSDPENQHPPFINGVELKDKHTRRVFGDDGRDD</sequence>
<name>A0A6G1Q6K2_CHAAH</name>
<dbReference type="AlphaFoldDB" id="A0A6G1Q6K2"/>
<dbReference type="Proteomes" id="UP000503349">
    <property type="component" value="Chromosome 13"/>
</dbReference>
<evidence type="ECO:0000313" key="1">
    <source>
        <dbReference type="EMBL" id="KAF3698251.1"/>
    </source>
</evidence>
<keyword evidence="2" id="KW-1185">Reference proteome</keyword>
<evidence type="ECO:0000313" key="2">
    <source>
        <dbReference type="Proteomes" id="UP000503349"/>
    </source>
</evidence>
<reference evidence="1 2" key="1">
    <citation type="submission" date="2019-02" db="EMBL/GenBank/DDBJ databases">
        <title>Opniocepnalus argus genome.</title>
        <authorList>
            <person name="Zhou C."/>
            <person name="Xiao S."/>
        </authorList>
    </citation>
    <scope>NUCLEOTIDE SEQUENCE [LARGE SCALE GENOMIC DNA]</scope>
    <source>
        <strain evidence="1">OARG1902GOOAL</strain>
        <tissue evidence="1">Muscle</tissue>
    </source>
</reference>
<gene>
    <name evidence="1" type="ORF">EXN66_Car013932</name>
</gene>
<dbReference type="EMBL" id="CM015724">
    <property type="protein sequence ID" value="KAF3698251.1"/>
    <property type="molecule type" value="Genomic_DNA"/>
</dbReference>